<organism evidence="2">
    <name type="scientific">Anguilla anguilla</name>
    <name type="common">European freshwater eel</name>
    <name type="synonym">Muraena anguilla</name>
    <dbReference type="NCBI Taxonomy" id="7936"/>
    <lineage>
        <taxon>Eukaryota</taxon>
        <taxon>Metazoa</taxon>
        <taxon>Chordata</taxon>
        <taxon>Craniata</taxon>
        <taxon>Vertebrata</taxon>
        <taxon>Euteleostomi</taxon>
        <taxon>Actinopterygii</taxon>
        <taxon>Neopterygii</taxon>
        <taxon>Teleostei</taxon>
        <taxon>Anguilliformes</taxon>
        <taxon>Anguillidae</taxon>
        <taxon>Anguilla</taxon>
    </lineage>
</organism>
<evidence type="ECO:0000256" key="1">
    <source>
        <dbReference type="SAM" id="Phobius"/>
    </source>
</evidence>
<reference evidence="2" key="1">
    <citation type="submission" date="2014-11" db="EMBL/GenBank/DDBJ databases">
        <authorList>
            <person name="Amaro Gonzalez C."/>
        </authorList>
    </citation>
    <scope>NUCLEOTIDE SEQUENCE</scope>
</reference>
<protein>
    <submittedName>
        <fullName evidence="2">Uncharacterized protein</fullName>
    </submittedName>
</protein>
<proteinExistence type="predicted"/>
<feature type="transmembrane region" description="Helical" evidence="1">
    <location>
        <begin position="30"/>
        <end position="57"/>
    </location>
</feature>
<name>A0A0E9WKN6_ANGAN</name>
<keyword evidence="1" id="KW-1133">Transmembrane helix</keyword>
<evidence type="ECO:0000313" key="2">
    <source>
        <dbReference type="EMBL" id="JAH90043.1"/>
    </source>
</evidence>
<accession>A0A0E9WKN6</accession>
<dbReference type="EMBL" id="GBXM01018534">
    <property type="protein sequence ID" value="JAH90043.1"/>
    <property type="molecule type" value="Transcribed_RNA"/>
</dbReference>
<reference evidence="2" key="2">
    <citation type="journal article" date="2015" name="Fish Shellfish Immunol.">
        <title>Early steps in the European eel (Anguilla anguilla)-Vibrio vulnificus interaction in the gills: Role of the RtxA13 toxin.</title>
        <authorList>
            <person name="Callol A."/>
            <person name="Pajuelo D."/>
            <person name="Ebbesson L."/>
            <person name="Teles M."/>
            <person name="MacKenzie S."/>
            <person name="Amaro C."/>
        </authorList>
    </citation>
    <scope>NUCLEOTIDE SEQUENCE</scope>
</reference>
<dbReference type="AlphaFoldDB" id="A0A0E9WKN6"/>
<sequence>MILLLFDRLVLYFNWIYQVLLNAKSQQRSAFYWTFTAYTIYAFVHSSSHSFIAMYILDMKSLLLTKLLNLSLVFFF</sequence>
<keyword evidence="1" id="KW-0472">Membrane</keyword>
<keyword evidence="1" id="KW-0812">Transmembrane</keyword>